<name>A0A167PTK5_CALVF</name>
<feature type="region of interest" description="Disordered" evidence="1">
    <location>
        <begin position="17"/>
        <end position="76"/>
    </location>
</feature>
<proteinExistence type="predicted"/>
<reference evidence="2 3" key="1">
    <citation type="journal article" date="2016" name="Mol. Biol. Evol.">
        <title>Comparative Genomics of Early-Diverging Mushroom-Forming Fungi Provides Insights into the Origins of Lignocellulose Decay Capabilities.</title>
        <authorList>
            <person name="Nagy L.G."/>
            <person name="Riley R."/>
            <person name="Tritt A."/>
            <person name="Adam C."/>
            <person name="Daum C."/>
            <person name="Floudas D."/>
            <person name="Sun H."/>
            <person name="Yadav J.S."/>
            <person name="Pangilinan J."/>
            <person name="Larsson K.H."/>
            <person name="Matsuura K."/>
            <person name="Barry K."/>
            <person name="Labutti K."/>
            <person name="Kuo R."/>
            <person name="Ohm R.A."/>
            <person name="Bhattacharya S.S."/>
            <person name="Shirouzu T."/>
            <person name="Yoshinaga Y."/>
            <person name="Martin F.M."/>
            <person name="Grigoriev I.V."/>
            <person name="Hibbett D.S."/>
        </authorList>
    </citation>
    <scope>NUCLEOTIDE SEQUENCE [LARGE SCALE GENOMIC DNA]</scope>
    <source>
        <strain evidence="2 3">TUFC12733</strain>
    </source>
</reference>
<gene>
    <name evidence="2" type="ORF">CALVIDRAFT_561513</name>
</gene>
<feature type="compositionally biased region" description="Basic residues" evidence="1">
    <location>
        <begin position="324"/>
        <end position="336"/>
    </location>
</feature>
<feature type="compositionally biased region" description="Basic and acidic residues" evidence="1">
    <location>
        <begin position="63"/>
        <end position="74"/>
    </location>
</feature>
<organism evidence="2 3">
    <name type="scientific">Calocera viscosa (strain TUFC12733)</name>
    <dbReference type="NCBI Taxonomy" id="1330018"/>
    <lineage>
        <taxon>Eukaryota</taxon>
        <taxon>Fungi</taxon>
        <taxon>Dikarya</taxon>
        <taxon>Basidiomycota</taxon>
        <taxon>Agaricomycotina</taxon>
        <taxon>Dacrymycetes</taxon>
        <taxon>Dacrymycetales</taxon>
        <taxon>Dacrymycetaceae</taxon>
        <taxon>Calocera</taxon>
    </lineage>
</organism>
<keyword evidence="3" id="KW-1185">Reference proteome</keyword>
<evidence type="ECO:0000313" key="3">
    <source>
        <dbReference type="Proteomes" id="UP000076738"/>
    </source>
</evidence>
<dbReference type="OrthoDB" id="3419411at2759"/>
<feature type="region of interest" description="Disordered" evidence="1">
    <location>
        <begin position="312"/>
        <end position="352"/>
    </location>
</feature>
<feature type="compositionally biased region" description="Basic and acidic residues" evidence="1">
    <location>
        <begin position="17"/>
        <end position="26"/>
    </location>
</feature>
<dbReference type="EMBL" id="KV417273">
    <property type="protein sequence ID" value="KZO99108.1"/>
    <property type="molecule type" value="Genomic_DNA"/>
</dbReference>
<feature type="compositionally biased region" description="Polar residues" evidence="1">
    <location>
        <begin position="338"/>
        <end position="352"/>
    </location>
</feature>
<evidence type="ECO:0000256" key="1">
    <source>
        <dbReference type="SAM" id="MobiDB-lite"/>
    </source>
</evidence>
<accession>A0A167PTK5</accession>
<sequence>MANQKLAIGRLTKDARKRVFAEERQTRPRRATSKAVESTGTAQASNVQPRPRPIKKLKTTNVHADDGLEEHENSPADWGVGAVDMYSPVPAFPGDCDIIQSSEPPVDTSLVLPNDTTKLQAMLKKVYSEGLVPRHSFELPATRTDVIASTFEVEEEHGDITGTASAYRECVDEDPEESEDEELIPYKVLVGGVARTVVLPISSGLGALHYEVGKLLKVHPDHLSLAYSLSTSKSKAPLSAVDSPEAFLDMIRGWKAATEKEQDKFETAWSRRQNLYKKTKVGTAMKGTEVPVEPKKGKPDIVYVMLSEYSTSSSAAEDSPPPKATKKGKKGKKAKSPRPSTTSDAGNTSNNDATTLVDLKKAHLCFEHGHSDMILPGGRHIEISNEDWSFWALALNKKVDGVSYEVPPPILMNRWLVCNNISAPMGTVRAATRPQKTAEVAQAAAQSVLQGLGLPWTAFGSTFTAPSFVGHHPMPPAPVSQKNDNHDNAHHLIEDSVAYPALDLWLSEVDTNPIRNIDDRNFSQYGAGLLKAGIFRLNELAALDLNELLEIYASAEPAPVPARIARGTASVLLRYAKKDVYRAEVKV</sequence>
<feature type="compositionally biased region" description="Polar residues" evidence="1">
    <location>
        <begin position="35"/>
        <end position="48"/>
    </location>
</feature>
<dbReference type="AlphaFoldDB" id="A0A167PTK5"/>
<protein>
    <submittedName>
        <fullName evidence="2">Uncharacterized protein</fullName>
    </submittedName>
</protein>
<dbReference type="Proteomes" id="UP000076738">
    <property type="component" value="Unassembled WGS sequence"/>
</dbReference>
<evidence type="ECO:0000313" key="2">
    <source>
        <dbReference type="EMBL" id="KZO99108.1"/>
    </source>
</evidence>